<evidence type="ECO:0000256" key="1">
    <source>
        <dbReference type="SAM" id="MobiDB-lite"/>
    </source>
</evidence>
<proteinExistence type="predicted"/>
<organism evidence="2 3">
    <name type="scientific">Thermothielavioides terrestris (strain ATCC 38088 / NRRL 8126)</name>
    <name type="common">Thielavia terrestris</name>
    <dbReference type="NCBI Taxonomy" id="578455"/>
    <lineage>
        <taxon>Eukaryota</taxon>
        <taxon>Fungi</taxon>
        <taxon>Dikarya</taxon>
        <taxon>Ascomycota</taxon>
        <taxon>Pezizomycotina</taxon>
        <taxon>Sordariomycetes</taxon>
        <taxon>Sordariomycetidae</taxon>
        <taxon>Sordariales</taxon>
        <taxon>Chaetomiaceae</taxon>
        <taxon>Thermothielavioides</taxon>
        <taxon>Thermothielavioides terrestris</taxon>
    </lineage>
</organism>
<keyword evidence="3" id="KW-1185">Reference proteome</keyword>
<dbReference type="Proteomes" id="UP000008181">
    <property type="component" value="Chromosome 2"/>
</dbReference>
<dbReference type="KEGG" id="ttt:THITE_2114427"/>
<feature type="compositionally biased region" description="Basic and acidic residues" evidence="1">
    <location>
        <begin position="186"/>
        <end position="207"/>
    </location>
</feature>
<dbReference type="HOGENOM" id="CLU_123441_0_0_1"/>
<evidence type="ECO:0000313" key="3">
    <source>
        <dbReference type="Proteomes" id="UP000008181"/>
    </source>
</evidence>
<accession>G2QZN6</accession>
<protein>
    <submittedName>
        <fullName evidence="2">Uncharacterized protein</fullName>
    </submittedName>
</protein>
<dbReference type="eggNOG" id="ENOG502RPN8">
    <property type="taxonomic scope" value="Eukaryota"/>
</dbReference>
<reference evidence="2 3" key="1">
    <citation type="journal article" date="2011" name="Nat. Biotechnol.">
        <title>Comparative genomic analysis of the thermophilic biomass-degrading fungi Myceliophthora thermophila and Thielavia terrestris.</title>
        <authorList>
            <person name="Berka R.M."/>
            <person name="Grigoriev I.V."/>
            <person name="Otillar R."/>
            <person name="Salamov A."/>
            <person name="Grimwood J."/>
            <person name="Reid I."/>
            <person name="Ishmael N."/>
            <person name="John T."/>
            <person name="Darmond C."/>
            <person name="Moisan M.-C."/>
            <person name="Henrissat B."/>
            <person name="Coutinho P.M."/>
            <person name="Lombard V."/>
            <person name="Natvig D.O."/>
            <person name="Lindquist E."/>
            <person name="Schmutz J."/>
            <person name="Lucas S."/>
            <person name="Harris P."/>
            <person name="Powlowski J."/>
            <person name="Bellemare A."/>
            <person name="Taylor D."/>
            <person name="Butler G."/>
            <person name="de Vries R.P."/>
            <person name="Allijn I.E."/>
            <person name="van den Brink J."/>
            <person name="Ushinsky S."/>
            <person name="Storms R."/>
            <person name="Powell A.J."/>
            <person name="Paulsen I.T."/>
            <person name="Elbourne L.D.H."/>
            <person name="Baker S.E."/>
            <person name="Magnuson J."/>
            <person name="LaBoissiere S."/>
            <person name="Clutterbuck A.J."/>
            <person name="Martinez D."/>
            <person name="Wogulis M."/>
            <person name="de Leon A.L."/>
            <person name="Rey M.W."/>
            <person name="Tsang A."/>
        </authorList>
    </citation>
    <scope>NUCLEOTIDE SEQUENCE [LARGE SCALE GENOMIC DNA]</scope>
    <source>
        <strain evidence="3">ATCC 38088 / NRRL 8126</strain>
    </source>
</reference>
<sequence length="221" mass="24520">MDPFDIPIEPIRPPHIEIDPSLRTITRGVDSRAAIDAAVPEVRATTDVHLNNFEKSTVTHVVIQVTISRQVQIFKYIGYQYDWAVPSPFWDFLGRIASKAIFDDQVDLRELNFVAIGRREFVAYTTSTWRAAANAQKAAGLAGLEGLPPLNVIEVNFKKPQPGQPIEVTWAPARALFTAKIREWNERAGKPLDHQNPDKPQADKTGPDVEETALPSSGGEA</sequence>
<evidence type="ECO:0000313" key="2">
    <source>
        <dbReference type="EMBL" id="AEO66365.1"/>
    </source>
</evidence>
<dbReference type="EMBL" id="CP003010">
    <property type="protein sequence ID" value="AEO66365.1"/>
    <property type="molecule type" value="Genomic_DNA"/>
</dbReference>
<dbReference type="AlphaFoldDB" id="G2QZN6"/>
<gene>
    <name evidence="2" type="ORF">THITE_2114427</name>
</gene>
<dbReference type="GeneID" id="11518030"/>
<name>G2QZN6_THETT</name>
<dbReference type="OrthoDB" id="5234589at2759"/>
<feature type="region of interest" description="Disordered" evidence="1">
    <location>
        <begin position="186"/>
        <end position="221"/>
    </location>
</feature>
<dbReference type="RefSeq" id="XP_003652701.1">
    <property type="nucleotide sequence ID" value="XM_003652653.1"/>
</dbReference>